<reference evidence="5" key="3">
    <citation type="submission" date="2025-09" db="UniProtKB">
        <authorList>
            <consortium name="Ensembl"/>
        </authorList>
    </citation>
    <scope>IDENTIFICATION</scope>
</reference>
<keyword evidence="2" id="KW-0677">Repeat</keyword>
<organism evidence="5 6">
    <name type="scientific">Denticeps clupeoides</name>
    <name type="common">denticle herring</name>
    <dbReference type="NCBI Taxonomy" id="299321"/>
    <lineage>
        <taxon>Eukaryota</taxon>
        <taxon>Metazoa</taxon>
        <taxon>Chordata</taxon>
        <taxon>Craniata</taxon>
        <taxon>Vertebrata</taxon>
        <taxon>Euteleostomi</taxon>
        <taxon>Actinopterygii</taxon>
        <taxon>Neopterygii</taxon>
        <taxon>Teleostei</taxon>
        <taxon>Clupei</taxon>
        <taxon>Clupeiformes</taxon>
        <taxon>Denticipitoidei</taxon>
        <taxon>Denticipitidae</taxon>
        <taxon>Denticeps</taxon>
    </lineage>
</organism>
<keyword evidence="1" id="KW-0433">Leucine-rich repeat</keyword>
<dbReference type="Gene3D" id="2.30.42.10">
    <property type="match status" value="1"/>
</dbReference>
<dbReference type="FunFam" id="3.80.10.10:FF:000423">
    <property type="entry name" value="Leucine rich repeat containing 1"/>
    <property type="match status" value="1"/>
</dbReference>
<dbReference type="GO" id="GO:0098609">
    <property type="term" value="P:cell-cell adhesion"/>
    <property type="evidence" value="ECO:0007669"/>
    <property type="project" value="TreeGrafter"/>
</dbReference>
<feature type="region of interest" description="Disordered" evidence="3">
    <location>
        <begin position="555"/>
        <end position="629"/>
    </location>
</feature>
<dbReference type="GO" id="GO:0098887">
    <property type="term" value="P:neurotransmitter receptor transport, endosome to postsynaptic membrane"/>
    <property type="evidence" value="ECO:0007669"/>
    <property type="project" value="TreeGrafter"/>
</dbReference>
<evidence type="ECO:0000256" key="3">
    <source>
        <dbReference type="SAM" id="MobiDB-lite"/>
    </source>
</evidence>
<dbReference type="InterPro" id="IPR036034">
    <property type="entry name" value="PDZ_sf"/>
</dbReference>
<dbReference type="SMART" id="SM00228">
    <property type="entry name" value="PDZ"/>
    <property type="match status" value="1"/>
</dbReference>
<dbReference type="GO" id="GO:0019901">
    <property type="term" value="F:protein kinase binding"/>
    <property type="evidence" value="ECO:0007669"/>
    <property type="project" value="TreeGrafter"/>
</dbReference>
<evidence type="ECO:0000259" key="4">
    <source>
        <dbReference type="PROSITE" id="PS50106"/>
    </source>
</evidence>
<dbReference type="GeneTree" id="ENSGT00940000154025"/>
<evidence type="ECO:0000256" key="1">
    <source>
        <dbReference type="ARBA" id="ARBA00022614"/>
    </source>
</evidence>
<dbReference type="Gene3D" id="3.80.10.10">
    <property type="entry name" value="Ribonuclease Inhibitor"/>
    <property type="match status" value="2"/>
</dbReference>
<dbReference type="InterPro" id="IPR050614">
    <property type="entry name" value="Synaptic_Scaffolding_LAP-MAGUK"/>
</dbReference>
<dbReference type="SMART" id="SM00364">
    <property type="entry name" value="LRR_BAC"/>
    <property type="match status" value="9"/>
</dbReference>
<dbReference type="GO" id="GO:0005912">
    <property type="term" value="C:adherens junction"/>
    <property type="evidence" value="ECO:0007669"/>
    <property type="project" value="TreeGrafter"/>
</dbReference>
<dbReference type="GO" id="GO:0016323">
    <property type="term" value="C:basolateral plasma membrane"/>
    <property type="evidence" value="ECO:0007669"/>
    <property type="project" value="TreeGrafter"/>
</dbReference>
<dbReference type="Pfam" id="PF23598">
    <property type="entry name" value="LRR_14"/>
    <property type="match status" value="1"/>
</dbReference>
<evidence type="ECO:0000313" key="6">
    <source>
        <dbReference type="Proteomes" id="UP000694580"/>
    </source>
</evidence>
<evidence type="ECO:0000313" key="5">
    <source>
        <dbReference type="Ensembl" id="ENSDCDP00010047589.1"/>
    </source>
</evidence>
<feature type="compositionally biased region" description="Basic residues" evidence="3">
    <location>
        <begin position="588"/>
        <end position="599"/>
    </location>
</feature>
<dbReference type="PANTHER" id="PTHR23119:SF58">
    <property type="entry name" value="LEUCINE RICH REPEAT CONTAINING 1"/>
    <property type="match status" value="1"/>
</dbReference>
<keyword evidence="6" id="KW-1185">Reference proteome</keyword>
<dbReference type="SUPFAM" id="SSF52058">
    <property type="entry name" value="L domain-like"/>
    <property type="match status" value="2"/>
</dbReference>
<dbReference type="InterPro" id="IPR003591">
    <property type="entry name" value="Leu-rich_rpt_typical-subtyp"/>
</dbReference>
<reference evidence="5" key="2">
    <citation type="submission" date="2025-08" db="UniProtKB">
        <authorList>
            <consortium name="Ensembl"/>
        </authorList>
    </citation>
    <scope>IDENTIFICATION</scope>
</reference>
<feature type="domain" description="PDZ" evidence="4">
    <location>
        <begin position="645"/>
        <end position="725"/>
    </location>
</feature>
<sequence>MFHCIPLWRCSRHIESLDKRHCSLLYVPDEIYRYSRSLEELLLDANQLRDLPKPFFQLVKLRKLGLSDNEIQRLPPEIANFMQLVELDVSRNDILEIPDSISYCKALQVADFSGNPLTRLPESFPELRNLVCLSLNDISLQALPDNIGNLCNLVSLELRENLLKLLPESLSHLSKLEELDLGNNELYNLPETIGCLVSLKDLWLDGNQLSEIPAELGSMKNLLCLDVSENKLEHLPEEIGGLVSLADLLVSQNLIDYLPDGIGKLRKLSILKADQNRLVQLPEGIGSCESLTELVLTENQLTSLPRSIGKLKNLSNFNCDRNILKSLPKEIGGCKSLNVFCVRENQLRHIPPELSQATELHVLDVSGNRLAYLPLSLTTLRLKALWLSENQSQPLLTFQTDVDPESGQKVLTCVLLPQQPSESDHKGSDNLARCGALESLVNDMENSTWDERAINRISAIRFMEEDDDEDDDKGTLLRRATPYPGELRNMKKVAENVRNDLNAAKGLDSNKNEGCKAAKSHANSSWALPSLRWGSGKEPVLGGLGLFPVSDNVRGLHGSSPEKDAEQIQAPGDEDAATHCSQSETTGKRRQERKLHRTRAAGAGDSRHRDDCAAAPESHAPASVPHKPLTSQVPLRLQIKVCGQRGSLGISIAGGKGSLPYKETDEGIFISRVSKGGPAEKAGVHVGDRVLEVNGLDMQEVTHHEAVSALRNAGSCIKLKVLRERAAAHEAPTAEDPLLEKDVLLSGPPRGPGDQRQQPSTPEAEPDEAQRIKAVVICNGNGLRRSECERDRSETPRGPEASLKTSASATQAAKSTMTIPRIILTHPSTSDEDTEPLAHSGGDEDANSAFYPP</sequence>
<dbReference type="Proteomes" id="UP000694580">
    <property type="component" value="Chromosome 8"/>
</dbReference>
<dbReference type="Ensembl" id="ENSDCDT00010057828.1">
    <property type="protein sequence ID" value="ENSDCDP00010047589.1"/>
    <property type="gene ID" value="ENSDCDG00010028766.1"/>
</dbReference>
<dbReference type="PROSITE" id="PS51450">
    <property type="entry name" value="LRR"/>
    <property type="match status" value="4"/>
</dbReference>
<gene>
    <name evidence="5" type="primary">LRRC1</name>
</gene>
<dbReference type="GO" id="GO:0045211">
    <property type="term" value="C:postsynaptic membrane"/>
    <property type="evidence" value="ECO:0007669"/>
    <property type="project" value="TreeGrafter"/>
</dbReference>
<dbReference type="SUPFAM" id="SSF50156">
    <property type="entry name" value="PDZ domain-like"/>
    <property type="match status" value="1"/>
</dbReference>
<accession>A0AAY4DQV0</accession>
<dbReference type="Pfam" id="PF13855">
    <property type="entry name" value="LRR_8"/>
    <property type="match status" value="1"/>
</dbReference>
<protein>
    <recommendedName>
        <fullName evidence="4">PDZ domain-containing protein</fullName>
    </recommendedName>
</protein>
<feature type="region of interest" description="Disordered" evidence="3">
    <location>
        <begin position="729"/>
        <end position="770"/>
    </location>
</feature>
<dbReference type="GO" id="GO:0014069">
    <property type="term" value="C:postsynaptic density"/>
    <property type="evidence" value="ECO:0007669"/>
    <property type="project" value="TreeGrafter"/>
</dbReference>
<reference evidence="5 6" key="1">
    <citation type="submission" date="2020-06" db="EMBL/GenBank/DDBJ databases">
        <authorList>
            <consortium name="Wellcome Sanger Institute Data Sharing"/>
        </authorList>
    </citation>
    <scope>NUCLEOTIDE SEQUENCE [LARGE SCALE GENOMIC DNA]</scope>
</reference>
<dbReference type="InterPro" id="IPR055414">
    <property type="entry name" value="LRR_R13L4/SHOC2-like"/>
</dbReference>
<dbReference type="FunFam" id="3.80.10.10:FF:000036">
    <property type="entry name" value="protein scribble homolog isoform X1"/>
    <property type="match status" value="1"/>
</dbReference>
<feature type="region of interest" description="Disordered" evidence="3">
    <location>
        <begin position="786"/>
        <end position="853"/>
    </location>
</feature>
<dbReference type="SMART" id="SM00369">
    <property type="entry name" value="LRR_TYP"/>
    <property type="match status" value="12"/>
</dbReference>
<name>A0AAY4DQV0_9TELE</name>
<dbReference type="InterPro" id="IPR032675">
    <property type="entry name" value="LRR_dom_sf"/>
</dbReference>
<dbReference type="PANTHER" id="PTHR23119">
    <property type="entry name" value="DISCS LARGE"/>
    <property type="match status" value="1"/>
</dbReference>
<dbReference type="Pfam" id="PF00595">
    <property type="entry name" value="PDZ"/>
    <property type="match status" value="1"/>
</dbReference>
<dbReference type="InterPro" id="IPR001611">
    <property type="entry name" value="Leu-rich_rpt"/>
</dbReference>
<dbReference type="InterPro" id="IPR001478">
    <property type="entry name" value="PDZ"/>
</dbReference>
<dbReference type="AlphaFoldDB" id="A0AAY4DQV0"/>
<dbReference type="PROSITE" id="PS50106">
    <property type="entry name" value="PDZ"/>
    <property type="match status" value="1"/>
</dbReference>
<feature type="compositionally biased region" description="Low complexity" evidence="3">
    <location>
        <begin position="801"/>
        <end position="818"/>
    </location>
</feature>
<dbReference type="CDD" id="cd06704">
    <property type="entry name" value="PDZ1_Scribble-like"/>
    <property type="match status" value="1"/>
</dbReference>
<feature type="compositionally biased region" description="Basic and acidic residues" evidence="3">
    <location>
        <begin position="786"/>
        <end position="797"/>
    </location>
</feature>
<dbReference type="GO" id="GO:0043113">
    <property type="term" value="P:receptor clustering"/>
    <property type="evidence" value="ECO:0007669"/>
    <property type="project" value="TreeGrafter"/>
</dbReference>
<dbReference type="GO" id="GO:0098968">
    <property type="term" value="P:neurotransmitter receptor transport postsynaptic membrane to endosome"/>
    <property type="evidence" value="ECO:0007669"/>
    <property type="project" value="TreeGrafter"/>
</dbReference>
<dbReference type="GO" id="GO:0045197">
    <property type="term" value="P:establishment or maintenance of epithelial cell apical/basal polarity"/>
    <property type="evidence" value="ECO:0007669"/>
    <property type="project" value="TreeGrafter"/>
</dbReference>
<proteinExistence type="predicted"/>
<evidence type="ECO:0000256" key="2">
    <source>
        <dbReference type="ARBA" id="ARBA00022737"/>
    </source>
</evidence>